<comment type="similarity">
    <text evidence="1">Belongs to the ROK (NagC/XylR) family.</text>
</comment>
<protein>
    <submittedName>
        <fullName evidence="2">Polyphosphate glucokinase</fullName>
    </submittedName>
</protein>
<sequence length="247" mass="26844">MQILGLDIGGTGIKAAPVDCETGKLLAEVERRDTPQPATPDSVLEVVQELVEHFDWQGPIGCGFPAVVQRGIVRTASNIDQRWLHCEVASRFSKHFDREVTVINDADAAGLAEITFGAGREVMGTLLMLTLGTGIGTALFHDHDLVPNLELGQIIVRSKPGHEWAAASVREEQNQSWEQWAHGVELFLQTIEVMLWPDLIILGGGVSKDADQFLDRIRIRAKLVPARLTNDAGIIGAALFAAQASPE</sequence>
<dbReference type="PANTHER" id="PTHR18964:SF146">
    <property type="entry name" value="POLYPHOSPHATE GLUCOKINASE"/>
    <property type="match status" value="1"/>
</dbReference>
<dbReference type="STRING" id="70996.SE18_14645"/>
<dbReference type="Pfam" id="PF00480">
    <property type="entry name" value="ROK"/>
    <property type="match status" value="1"/>
</dbReference>
<dbReference type="PANTHER" id="PTHR18964">
    <property type="entry name" value="ROK (REPRESSOR, ORF, KINASE) FAMILY"/>
    <property type="match status" value="1"/>
</dbReference>
<dbReference type="NCBIfam" id="NF045942">
    <property type="entry name" value="PolPhglucPhase"/>
    <property type="match status" value="1"/>
</dbReference>
<evidence type="ECO:0000256" key="1">
    <source>
        <dbReference type="ARBA" id="ARBA00006479"/>
    </source>
</evidence>
<accession>A0A0P6Y2L5</accession>
<keyword evidence="3" id="KW-1185">Reference proteome</keyword>
<reference evidence="2 3" key="1">
    <citation type="submission" date="2015-07" db="EMBL/GenBank/DDBJ databases">
        <title>Whole genome sequence of Herpetosiphon geysericola DSM 7119.</title>
        <authorList>
            <person name="Hemp J."/>
            <person name="Ward L.M."/>
            <person name="Pace L.A."/>
            <person name="Fischer W.W."/>
        </authorList>
    </citation>
    <scope>NUCLEOTIDE SEQUENCE [LARGE SCALE GENOMIC DNA]</scope>
    <source>
        <strain evidence="2 3">DSM 7119</strain>
    </source>
</reference>
<dbReference type="CDD" id="cd24058">
    <property type="entry name" value="ASKHA_NBD_ROK_PPGK"/>
    <property type="match status" value="1"/>
</dbReference>
<evidence type="ECO:0000313" key="2">
    <source>
        <dbReference type="EMBL" id="KPL86105.1"/>
    </source>
</evidence>
<dbReference type="Gene3D" id="3.30.420.40">
    <property type="match status" value="2"/>
</dbReference>
<evidence type="ECO:0000313" key="3">
    <source>
        <dbReference type="Proteomes" id="UP000050277"/>
    </source>
</evidence>
<dbReference type="OrthoDB" id="9795247at2"/>
<gene>
    <name evidence="2" type="ORF">SE18_14645</name>
</gene>
<keyword evidence="2" id="KW-0418">Kinase</keyword>
<dbReference type="Proteomes" id="UP000050277">
    <property type="component" value="Unassembled WGS sequence"/>
</dbReference>
<comment type="caution">
    <text evidence="2">The sequence shown here is derived from an EMBL/GenBank/DDBJ whole genome shotgun (WGS) entry which is preliminary data.</text>
</comment>
<dbReference type="PATRIC" id="fig|70996.4.peg.3565"/>
<dbReference type="GO" id="GO:0016301">
    <property type="term" value="F:kinase activity"/>
    <property type="evidence" value="ECO:0007669"/>
    <property type="project" value="UniProtKB-KW"/>
</dbReference>
<proteinExistence type="inferred from homology"/>
<dbReference type="InterPro" id="IPR000600">
    <property type="entry name" value="ROK"/>
</dbReference>
<dbReference type="RefSeq" id="WP_054535201.1">
    <property type="nucleotide sequence ID" value="NZ_LGKP01000022.1"/>
</dbReference>
<dbReference type="AlphaFoldDB" id="A0A0P6Y2L5"/>
<keyword evidence="2" id="KW-0808">Transferase</keyword>
<name>A0A0P6Y2L5_9CHLR</name>
<dbReference type="InterPro" id="IPR043129">
    <property type="entry name" value="ATPase_NBD"/>
</dbReference>
<dbReference type="SUPFAM" id="SSF53067">
    <property type="entry name" value="Actin-like ATPase domain"/>
    <property type="match status" value="1"/>
</dbReference>
<organism evidence="2 3">
    <name type="scientific">Herpetosiphon geysericola</name>
    <dbReference type="NCBI Taxonomy" id="70996"/>
    <lineage>
        <taxon>Bacteria</taxon>
        <taxon>Bacillati</taxon>
        <taxon>Chloroflexota</taxon>
        <taxon>Chloroflexia</taxon>
        <taxon>Herpetosiphonales</taxon>
        <taxon>Herpetosiphonaceae</taxon>
        <taxon>Herpetosiphon</taxon>
    </lineage>
</organism>
<dbReference type="EMBL" id="LGKP01000022">
    <property type="protein sequence ID" value="KPL86105.1"/>
    <property type="molecule type" value="Genomic_DNA"/>
</dbReference>